<evidence type="ECO:0000256" key="12">
    <source>
        <dbReference type="PIRSR" id="PIRSR600823-3"/>
    </source>
</evidence>
<evidence type="ECO:0000256" key="14">
    <source>
        <dbReference type="RuleBase" id="RU004241"/>
    </source>
</evidence>
<comment type="similarity">
    <text evidence="14">Belongs to the peroxidase family.</text>
</comment>
<keyword evidence="4" id="KW-0575">Peroxidase</keyword>
<reference evidence="16" key="1">
    <citation type="submission" date="2023-05" db="EMBL/GenBank/DDBJ databases">
        <title>Nepenthes gracilis genome sequencing.</title>
        <authorList>
            <person name="Fukushima K."/>
        </authorList>
    </citation>
    <scope>NUCLEOTIDE SEQUENCE</scope>
    <source>
        <strain evidence="16">SING2019-196</strain>
    </source>
</reference>
<name>A0AAD3S1G6_NEPGR</name>
<feature type="binding site" description="axial binding residue" evidence="12">
    <location>
        <position position="8"/>
    </location>
    <ligand>
        <name>heme b</name>
        <dbReference type="ChEBI" id="CHEBI:60344"/>
    </ligand>
    <ligandPart>
        <name>Fe</name>
        <dbReference type="ChEBI" id="CHEBI:18248"/>
    </ligandPart>
</feature>
<keyword evidence="11" id="KW-0325">Glycoprotein</keyword>
<keyword evidence="7 12" id="KW-0106">Calcium</keyword>
<evidence type="ECO:0000256" key="5">
    <source>
        <dbReference type="ARBA" id="ARBA00022617"/>
    </source>
</evidence>
<evidence type="ECO:0000313" key="16">
    <source>
        <dbReference type="EMBL" id="GMH02514.1"/>
    </source>
</evidence>
<dbReference type="InterPro" id="IPR010255">
    <property type="entry name" value="Haem_peroxidase_sf"/>
</dbReference>
<feature type="domain" description="Plant heme peroxidase family profile" evidence="15">
    <location>
        <begin position="1"/>
        <end position="141"/>
    </location>
</feature>
<dbReference type="InterPro" id="IPR002016">
    <property type="entry name" value="Haem_peroxidase"/>
</dbReference>
<dbReference type="GO" id="GO:0020037">
    <property type="term" value="F:heme binding"/>
    <property type="evidence" value="ECO:0007669"/>
    <property type="project" value="InterPro"/>
</dbReference>
<dbReference type="GO" id="GO:0006979">
    <property type="term" value="P:response to oxidative stress"/>
    <property type="evidence" value="ECO:0007669"/>
    <property type="project" value="InterPro"/>
</dbReference>
<dbReference type="EMBL" id="BSYO01000003">
    <property type="protein sequence ID" value="GMH02514.1"/>
    <property type="molecule type" value="Genomic_DNA"/>
</dbReference>
<keyword evidence="6 12" id="KW-0479">Metal-binding</keyword>
<evidence type="ECO:0000256" key="9">
    <source>
        <dbReference type="ARBA" id="ARBA00023004"/>
    </source>
</evidence>
<evidence type="ECO:0000259" key="15">
    <source>
        <dbReference type="PROSITE" id="PS50873"/>
    </source>
</evidence>
<keyword evidence="10 13" id="KW-1015">Disulfide bond</keyword>
<gene>
    <name evidence="16" type="ORF">Nepgr_004353</name>
</gene>
<evidence type="ECO:0000256" key="7">
    <source>
        <dbReference type="ARBA" id="ARBA00022837"/>
    </source>
</evidence>
<evidence type="ECO:0000256" key="11">
    <source>
        <dbReference type="ARBA" id="ARBA00023180"/>
    </source>
</evidence>
<evidence type="ECO:0000256" key="6">
    <source>
        <dbReference type="ARBA" id="ARBA00022723"/>
    </source>
</evidence>
<evidence type="ECO:0000313" key="17">
    <source>
        <dbReference type="Proteomes" id="UP001279734"/>
    </source>
</evidence>
<keyword evidence="8" id="KW-0560">Oxidoreductase</keyword>
<comment type="function">
    <text evidence="2">Removal of H(2)O(2), oxidation of toxic reductants, biosynthesis and degradation of lignin, suberization, auxin catabolism, response to environmental stresses such as wounding, pathogen attack and oxidative stress. These functions might be dependent on each isozyme/isoform in each plant tissue.</text>
</comment>
<keyword evidence="9 12" id="KW-0408">Iron</keyword>
<dbReference type="FunFam" id="1.10.420.10:FF:000006">
    <property type="entry name" value="Peroxidase"/>
    <property type="match status" value="1"/>
</dbReference>
<evidence type="ECO:0000256" key="1">
    <source>
        <dbReference type="ARBA" id="ARBA00000189"/>
    </source>
</evidence>
<comment type="caution">
    <text evidence="16">The sequence shown here is derived from an EMBL/GenBank/DDBJ whole genome shotgun (WGS) entry which is preliminary data.</text>
</comment>
<dbReference type="GO" id="GO:0140825">
    <property type="term" value="F:lactoperoxidase activity"/>
    <property type="evidence" value="ECO:0007669"/>
    <property type="project" value="UniProtKB-EC"/>
</dbReference>
<dbReference type="PROSITE" id="PS50873">
    <property type="entry name" value="PEROXIDASE_4"/>
    <property type="match status" value="1"/>
</dbReference>
<evidence type="ECO:0000256" key="8">
    <source>
        <dbReference type="ARBA" id="ARBA00023002"/>
    </source>
</evidence>
<evidence type="ECO:0000256" key="4">
    <source>
        <dbReference type="ARBA" id="ARBA00022559"/>
    </source>
</evidence>
<dbReference type="Pfam" id="PF00141">
    <property type="entry name" value="peroxidase"/>
    <property type="match status" value="1"/>
</dbReference>
<proteinExistence type="inferred from homology"/>
<feature type="disulfide bond" evidence="13">
    <location>
        <begin position="15"/>
        <end position="47"/>
    </location>
</feature>
<keyword evidence="5" id="KW-0349">Heme</keyword>
<dbReference type="AlphaFoldDB" id="A0AAD3S1G6"/>
<comment type="cofactor">
    <cofactor evidence="12">
        <name>heme b</name>
        <dbReference type="ChEBI" id="CHEBI:60344"/>
    </cofactor>
    <text evidence="12">Binds 1 heme b (iron(II)-protoporphyrin IX) group per subunit.</text>
</comment>
<evidence type="ECO:0000256" key="3">
    <source>
        <dbReference type="ARBA" id="ARBA00012313"/>
    </source>
</evidence>
<comment type="catalytic activity">
    <reaction evidence="1">
        <text>2 a phenolic donor + H2O2 = 2 a phenolic radical donor + 2 H2O</text>
        <dbReference type="Rhea" id="RHEA:56136"/>
        <dbReference type="ChEBI" id="CHEBI:15377"/>
        <dbReference type="ChEBI" id="CHEBI:16240"/>
        <dbReference type="ChEBI" id="CHEBI:139520"/>
        <dbReference type="ChEBI" id="CHEBI:139521"/>
        <dbReference type="EC" id="1.11.1.7"/>
    </reaction>
</comment>
<dbReference type="EC" id="1.11.1.7" evidence="3"/>
<dbReference type="Gene3D" id="1.10.420.10">
    <property type="entry name" value="Peroxidase, domain 2"/>
    <property type="match status" value="1"/>
</dbReference>
<evidence type="ECO:0000256" key="13">
    <source>
        <dbReference type="PIRSR" id="PIRSR600823-5"/>
    </source>
</evidence>
<dbReference type="PRINTS" id="PR00461">
    <property type="entry name" value="PLPEROXIDASE"/>
</dbReference>
<dbReference type="InterPro" id="IPR000823">
    <property type="entry name" value="Peroxidase_pln"/>
</dbReference>
<dbReference type="PANTHER" id="PTHR31517">
    <property type="match status" value="1"/>
</dbReference>
<dbReference type="GO" id="GO:0046872">
    <property type="term" value="F:metal ion binding"/>
    <property type="evidence" value="ECO:0007669"/>
    <property type="project" value="UniProtKB-KW"/>
</dbReference>
<keyword evidence="17" id="KW-1185">Reference proteome</keyword>
<feature type="binding site" evidence="12">
    <location>
        <position position="61"/>
    </location>
    <ligand>
        <name>Ca(2+)</name>
        <dbReference type="ChEBI" id="CHEBI:29108"/>
        <label>2</label>
    </ligand>
</feature>
<accession>A0AAD3S1G6</accession>
<evidence type="ECO:0000256" key="2">
    <source>
        <dbReference type="ARBA" id="ARBA00002322"/>
    </source>
</evidence>
<sequence length="141" mass="15564">MVTLSRAHSVGRSHCSSFSTRLYSFNATTSQDPSLDPNFANDLKTKCRSPTNNPNPTVPLDFSSSNRLGTNYYRNLQYSHGLLTSDQTLMTSPSTIGMVRNLARDGRVWGDKFASAMVRMGLIEVLTGNAGEIRKNCRVVN</sequence>
<comment type="cofactor">
    <cofactor evidence="12">
        <name>Ca(2+)</name>
        <dbReference type="ChEBI" id="CHEBI:29108"/>
    </cofactor>
    <text evidence="12">Binds 2 calcium ions per subunit.</text>
</comment>
<dbReference type="PANTHER" id="PTHR31517:SF48">
    <property type="entry name" value="PEROXIDASE 16-RELATED"/>
    <property type="match status" value="1"/>
</dbReference>
<dbReference type="SUPFAM" id="SSF48113">
    <property type="entry name" value="Heme-dependent peroxidases"/>
    <property type="match status" value="1"/>
</dbReference>
<dbReference type="Proteomes" id="UP001279734">
    <property type="component" value="Unassembled WGS sequence"/>
</dbReference>
<organism evidence="16 17">
    <name type="scientific">Nepenthes gracilis</name>
    <name type="common">Slender pitcher plant</name>
    <dbReference type="NCBI Taxonomy" id="150966"/>
    <lineage>
        <taxon>Eukaryota</taxon>
        <taxon>Viridiplantae</taxon>
        <taxon>Streptophyta</taxon>
        <taxon>Embryophyta</taxon>
        <taxon>Tracheophyta</taxon>
        <taxon>Spermatophyta</taxon>
        <taxon>Magnoliopsida</taxon>
        <taxon>eudicotyledons</taxon>
        <taxon>Gunneridae</taxon>
        <taxon>Pentapetalae</taxon>
        <taxon>Caryophyllales</taxon>
        <taxon>Nepenthaceae</taxon>
        <taxon>Nepenthes</taxon>
    </lineage>
</organism>
<protein>
    <recommendedName>
        <fullName evidence="3">peroxidase</fullName>
        <ecNumber evidence="3">1.11.1.7</ecNumber>
    </recommendedName>
</protein>
<evidence type="ECO:0000256" key="10">
    <source>
        <dbReference type="ARBA" id="ARBA00023157"/>
    </source>
</evidence>
<dbReference type="Gene3D" id="1.10.520.10">
    <property type="match status" value="1"/>
</dbReference>